<dbReference type="InterPro" id="IPR017984">
    <property type="entry name" value="Chromo_dom_subgr"/>
</dbReference>
<evidence type="ECO:0000313" key="10">
    <source>
        <dbReference type="Proteomes" id="UP001497623"/>
    </source>
</evidence>
<evidence type="ECO:0000313" key="9">
    <source>
        <dbReference type="EMBL" id="CAL4194973.1"/>
    </source>
</evidence>
<keyword evidence="10" id="KW-1185">Reference proteome</keyword>
<keyword evidence="2" id="KW-0677">Repeat</keyword>
<dbReference type="InterPro" id="IPR016197">
    <property type="entry name" value="Chromo-like_dom_sf"/>
</dbReference>
<dbReference type="PROSITE" id="PS00598">
    <property type="entry name" value="CHROMO_1"/>
    <property type="match status" value="1"/>
</dbReference>
<feature type="non-terminal residue" evidence="9">
    <location>
        <position position="1"/>
    </location>
</feature>
<dbReference type="Pfam" id="PF00385">
    <property type="entry name" value="Chromo"/>
    <property type="match status" value="1"/>
</dbReference>
<dbReference type="CDD" id="cd00034">
    <property type="entry name" value="CSD"/>
    <property type="match status" value="1"/>
</dbReference>
<dbReference type="InterPro" id="IPR008251">
    <property type="entry name" value="Chromo_shadow_dom"/>
</dbReference>
<dbReference type="Gene3D" id="2.40.50.40">
    <property type="match status" value="2"/>
</dbReference>
<dbReference type="GO" id="GO:0003682">
    <property type="term" value="F:chromatin binding"/>
    <property type="evidence" value="ECO:0007669"/>
    <property type="project" value="UniProtKB-ARBA"/>
</dbReference>
<dbReference type="PROSITE" id="PS50013">
    <property type="entry name" value="CHROMO_2"/>
    <property type="match status" value="2"/>
</dbReference>
<dbReference type="SMART" id="SM00298">
    <property type="entry name" value="CHROMO"/>
    <property type="match status" value="2"/>
</dbReference>
<accession>A0AAV2SKQ5</accession>
<comment type="caution">
    <text evidence="9">The sequence shown here is derived from an EMBL/GenBank/DDBJ whole genome shotgun (WGS) entry which is preliminary data.</text>
</comment>
<dbReference type="GO" id="GO:0005634">
    <property type="term" value="C:nucleus"/>
    <property type="evidence" value="ECO:0007669"/>
    <property type="project" value="UniProtKB-SubCell"/>
</dbReference>
<dbReference type="FunFam" id="2.40.50.40:FF:000031">
    <property type="entry name" value="Heterochromatin protein 1"/>
    <property type="match status" value="1"/>
</dbReference>
<evidence type="ECO:0000256" key="2">
    <source>
        <dbReference type="ARBA" id="ARBA00022737"/>
    </source>
</evidence>
<evidence type="ECO:0000256" key="6">
    <source>
        <dbReference type="ARBA" id="ARBA00073803"/>
    </source>
</evidence>
<dbReference type="PANTHER" id="PTHR22812">
    <property type="entry name" value="CHROMOBOX PROTEIN"/>
    <property type="match status" value="1"/>
</dbReference>
<keyword evidence="4" id="KW-0804">Transcription</keyword>
<proteinExistence type="predicted"/>
<dbReference type="GO" id="GO:0031507">
    <property type="term" value="P:heterochromatin formation"/>
    <property type="evidence" value="ECO:0007669"/>
    <property type="project" value="UniProtKB-ARBA"/>
</dbReference>
<dbReference type="InterPro" id="IPR023780">
    <property type="entry name" value="Chromo_domain"/>
</dbReference>
<comment type="subcellular location">
    <subcellularLocation>
        <location evidence="1">Nucleus</location>
    </subcellularLocation>
</comment>
<gene>
    <name evidence="9" type="ORF">MNOR_LOCUS37009</name>
</gene>
<feature type="compositionally biased region" description="Acidic residues" evidence="7">
    <location>
        <begin position="17"/>
        <end position="29"/>
    </location>
</feature>
<evidence type="ECO:0000256" key="4">
    <source>
        <dbReference type="ARBA" id="ARBA00023163"/>
    </source>
</evidence>
<dbReference type="Pfam" id="PF01393">
    <property type="entry name" value="Chromo_shadow"/>
    <property type="match status" value="1"/>
</dbReference>
<dbReference type="FunFam" id="2.40.50.40:FF:000007">
    <property type="entry name" value="Chromobox protein homolog 1"/>
    <property type="match status" value="1"/>
</dbReference>
<sequence>SDIFFTMPDEKEVEASGNEEEEDEEEEEYSVEKVVDKRTKKGKVEYLLKWKGWPDEDNTWEPEEHLDCPELIAAFEESRKKDLNKNEEKKKGESSKKNKAKDDDNKKSKSKDDDVDSKKSKVKDNDENKKGKNKDESDLKKSKDKKESSKDDSSKKKHKSKEESFAKKDKDKDIEPTKKKSKDEPAKKKSKKSDTEVVDDDRPLGYDRGLEMEKILGATDANGELMFLVKWKNEEETDLVPSRLANVKDPQTVIKFYEERLHWHNDSDDE</sequence>
<organism evidence="9 10">
    <name type="scientific">Meganyctiphanes norvegica</name>
    <name type="common">Northern krill</name>
    <name type="synonym">Thysanopoda norvegica</name>
    <dbReference type="NCBI Taxonomy" id="48144"/>
    <lineage>
        <taxon>Eukaryota</taxon>
        <taxon>Metazoa</taxon>
        <taxon>Ecdysozoa</taxon>
        <taxon>Arthropoda</taxon>
        <taxon>Crustacea</taxon>
        <taxon>Multicrustacea</taxon>
        <taxon>Malacostraca</taxon>
        <taxon>Eumalacostraca</taxon>
        <taxon>Eucarida</taxon>
        <taxon>Euphausiacea</taxon>
        <taxon>Euphausiidae</taxon>
        <taxon>Meganyctiphanes</taxon>
    </lineage>
</organism>
<reference evidence="9 10" key="1">
    <citation type="submission" date="2024-05" db="EMBL/GenBank/DDBJ databases">
        <authorList>
            <person name="Wallberg A."/>
        </authorList>
    </citation>
    <scope>NUCLEOTIDE SEQUENCE [LARGE SCALE GENOMIC DNA]</scope>
</reference>
<evidence type="ECO:0000256" key="3">
    <source>
        <dbReference type="ARBA" id="ARBA00023015"/>
    </source>
</evidence>
<keyword evidence="3" id="KW-0805">Transcription regulation</keyword>
<feature type="region of interest" description="Disordered" evidence="7">
    <location>
        <begin position="77"/>
        <end position="205"/>
    </location>
</feature>
<feature type="domain" description="Chromo" evidence="8">
    <location>
        <begin position="210"/>
        <end position="268"/>
    </location>
</feature>
<evidence type="ECO:0000259" key="8">
    <source>
        <dbReference type="PROSITE" id="PS50013"/>
    </source>
</evidence>
<dbReference type="SMART" id="SM00300">
    <property type="entry name" value="ChSh"/>
    <property type="match status" value="1"/>
</dbReference>
<feature type="domain" description="Chromo" evidence="8">
    <location>
        <begin position="29"/>
        <end position="87"/>
    </location>
</feature>
<name>A0AAV2SKQ5_MEGNR</name>
<dbReference type="InterPro" id="IPR000953">
    <property type="entry name" value="Chromo/chromo_shadow_dom"/>
</dbReference>
<evidence type="ECO:0000256" key="1">
    <source>
        <dbReference type="ARBA" id="ARBA00004123"/>
    </source>
</evidence>
<dbReference type="EMBL" id="CAXKWB010071349">
    <property type="protein sequence ID" value="CAL4194973.1"/>
    <property type="molecule type" value="Genomic_DNA"/>
</dbReference>
<dbReference type="InterPro" id="IPR023779">
    <property type="entry name" value="Chromodomain_CS"/>
</dbReference>
<dbReference type="PRINTS" id="PR00504">
    <property type="entry name" value="CHROMODOMAIN"/>
</dbReference>
<dbReference type="Proteomes" id="UP001497623">
    <property type="component" value="Unassembled WGS sequence"/>
</dbReference>
<feature type="region of interest" description="Disordered" evidence="7">
    <location>
        <begin position="1"/>
        <end position="33"/>
    </location>
</feature>
<evidence type="ECO:0000256" key="5">
    <source>
        <dbReference type="ARBA" id="ARBA00023242"/>
    </source>
</evidence>
<dbReference type="AlphaFoldDB" id="A0AAV2SKQ5"/>
<protein>
    <recommendedName>
        <fullName evidence="6">Heterochromatin protein 1</fullName>
    </recommendedName>
</protein>
<evidence type="ECO:0000256" key="7">
    <source>
        <dbReference type="SAM" id="MobiDB-lite"/>
    </source>
</evidence>
<dbReference type="SUPFAM" id="SSF54160">
    <property type="entry name" value="Chromo domain-like"/>
    <property type="match status" value="2"/>
</dbReference>
<keyword evidence="5" id="KW-0539">Nucleus</keyword>
<dbReference type="GO" id="GO:0000792">
    <property type="term" value="C:heterochromatin"/>
    <property type="evidence" value="ECO:0007669"/>
    <property type="project" value="UniProtKB-ARBA"/>
</dbReference>
<dbReference type="InterPro" id="IPR051219">
    <property type="entry name" value="Heterochromatin_chromo-domain"/>
</dbReference>